<proteinExistence type="inferred from homology"/>
<comment type="subcellular location">
    <subcellularLocation>
        <location evidence="1">Cell inner membrane</location>
        <topology evidence="1">Multi-pass membrane protein</topology>
    </subcellularLocation>
</comment>
<evidence type="ECO:0000256" key="5">
    <source>
        <dbReference type="ARBA" id="ARBA00022692"/>
    </source>
</evidence>
<evidence type="ECO:0000313" key="10">
    <source>
        <dbReference type="EMBL" id="MDE4165356.1"/>
    </source>
</evidence>
<evidence type="ECO:0000256" key="1">
    <source>
        <dbReference type="ARBA" id="ARBA00004429"/>
    </source>
</evidence>
<gene>
    <name evidence="10" type="ORF">PXK24_06600</name>
</gene>
<protein>
    <submittedName>
        <fullName evidence="10">TIGR01620 family protein</fullName>
    </submittedName>
</protein>
<dbReference type="GO" id="GO:0005886">
    <property type="term" value="C:plasma membrane"/>
    <property type="evidence" value="ECO:0007669"/>
    <property type="project" value="UniProtKB-SubCell"/>
</dbReference>
<keyword evidence="5 9" id="KW-0812">Transmembrane</keyword>
<dbReference type="InterPro" id="IPR021147">
    <property type="entry name" value="DUF697"/>
</dbReference>
<feature type="region of interest" description="Disordered" evidence="8">
    <location>
        <begin position="1"/>
        <end position="40"/>
    </location>
</feature>
<dbReference type="NCBIfam" id="TIGR01620">
    <property type="entry name" value="hyp_HI0043"/>
    <property type="match status" value="1"/>
</dbReference>
<dbReference type="Pfam" id="PF05128">
    <property type="entry name" value="DUF697"/>
    <property type="match status" value="1"/>
</dbReference>
<dbReference type="PANTHER" id="PTHR39342:SF1">
    <property type="entry name" value="UPF0283 MEMBRANE PROTEIN YCJF"/>
    <property type="match status" value="1"/>
</dbReference>
<evidence type="ECO:0000256" key="4">
    <source>
        <dbReference type="ARBA" id="ARBA00022519"/>
    </source>
</evidence>
<dbReference type="EMBL" id="JARCJK010000002">
    <property type="protein sequence ID" value="MDE4165356.1"/>
    <property type="molecule type" value="Genomic_DNA"/>
</dbReference>
<comment type="caution">
    <text evidence="10">The sequence shown here is derived from an EMBL/GenBank/DDBJ whole genome shotgun (WGS) entry which is preliminary data.</text>
</comment>
<keyword evidence="3" id="KW-1003">Cell membrane</keyword>
<evidence type="ECO:0000256" key="9">
    <source>
        <dbReference type="SAM" id="Phobius"/>
    </source>
</evidence>
<dbReference type="InterPro" id="IPR006507">
    <property type="entry name" value="UPF0283"/>
</dbReference>
<feature type="compositionally biased region" description="Pro residues" evidence="8">
    <location>
        <begin position="24"/>
        <end position="40"/>
    </location>
</feature>
<feature type="transmembrane region" description="Helical" evidence="9">
    <location>
        <begin position="59"/>
        <end position="77"/>
    </location>
</feature>
<keyword evidence="6 9" id="KW-1133">Transmembrane helix</keyword>
<dbReference type="PANTHER" id="PTHR39342">
    <property type="entry name" value="UPF0283 MEMBRANE PROTEIN YCJF"/>
    <property type="match status" value="1"/>
</dbReference>
<dbReference type="Proteomes" id="UP001218364">
    <property type="component" value="Unassembled WGS sequence"/>
</dbReference>
<organism evidence="10 11">
    <name type="scientific">Phaeobacter gallaeciensis</name>
    <dbReference type="NCBI Taxonomy" id="60890"/>
    <lineage>
        <taxon>Bacteria</taxon>
        <taxon>Pseudomonadati</taxon>
        <taxon>Pseudomonadota</taxon>
        <taxon>Alphaproteobacteria</taxon>
        <taxon>Rhodobacterales</taxon>
        <taxon>Roseobacteraceae</taxon>
        <taxon>Phaeobacter</taxon>
    </lineage>
</organism>
<reference evidence="10 11" key="1">
    <citation type="submission" date="2023-02" db="EMBL/GenBank/DDBJ databases">
        <title>Population genomics of bacteria associated with diatom.</title>
        <authorList>
            <person name="Xie J."/>
            <person name="Wang H."/>
        </authorList>
    </citation>
    <scope>NUCLEOTIDE SEQUENCE [LARGE SCALE GENOMIC DNA]</scope>
    <source>
        <strain evidence="10 11">PT47_8</strain>
    </source>
</reference>
<name>A0ABD4X776_9RHOB</name>
<evidence type="ECO:0000256" key="3">
    <source>
        <dbReference type="ARBA" id="ARBA00022475"/>
    </source>
</evidence>
<dbReference type="RefSeq" id="WP_274839452.1">
    <property type="nucleotide sequence ID" value="NZ_JARCIZ010000005.1"/>
</dbReference>
<evidence type="ECO:0000256" key="7">
    <source>
        <dbReference type="ARBA" id="ARBA00023136"/>
    </source>
</evidence>
<evidence type="ECO:0000256" key="8">
    <source>
        <dbReference type="SAM" id="MobiDB-lite"/>
    </source>
</evidence>
<sequence>MSQGPVVFDLEEDQKPAPAVSDAPPVPDLGPEVPGGPPPAAMQRAAALAARPPSRLSRWFWGTVLALLGAMVSVAAWDFATGLIARVPVLGWAISAALLLALVLAALMLLREGLALARLKRVDDLRQAAIPAVEDPTAARAYVARLERFYGDRADLAWHRARLAERSPEVMDADALLQLAEDELLAPLDARALQEVEGAARQVATVTALVPLALADVVTALVASVRMIRRVAEIYGGRSGLFGSWRLTRAVLAHLVATGAVAAGDDLLESVLGGSVLSKLSRRFGEGVVNGALSARVGIAAMEVCRPMPFSPRHRPSTRRVVQRALSGLFSRSKSKVDADR</sequence>
<feature type="transmembrane region" description="Helical" evidence="9">
    <location>
        <begin position="89"/>
        <end position="110"/>
    </location>
</feature>
<dbReference type="AlphaFoldDB" id="A0ABD4X776"/>
<evidence type="ECO:0000256" key="2">
    <source>
        <dbReference type="ARBA" id="ARBA00008255"/>
    </source>
</evidence>
<keyword evidence="7 9" id="KW-0472">Membrane</keyword>
<comment type="similarity">
    <text evidence="2">Belongs to the UPF0283 family.</text>
</comment>
<accession>A0ABD4X776</accession>
<keyword evidence="4" id="KW-0997">Cell inner membrane</keyword>
<evidence type="ECO:0000313" key="11">
    <source>
        <dbReference type="Proteomes" id="UP001218364"/>
    </source>
</evidence>
<evidence type="ECO:0000256" key="6">
    <source>
        <dbReference type="ARBA" id="ARBA00022989"/>
    </source>
</evidence>